<name>A0AAW0ETT3_9TRYP</name>
<keyword evidence="3" id="KW-0131">Cell cycle</keyword>
<protein>
    <submittedName>
        <fullName evidence="6">FHA domain/BRCA1 C Terminus (BRCT) domain/twin BRCT domain containing protein</fullName>
    </submittedName>
</protein>
<comment type="caution">
    <text evidence="6">The sequence shown here is derived from an EMBL/GenBank/DDBJ whole genome shotgun (WGS) entry which is preliminary data.</text>
</comment>
<dbReference type="Pfam" id="PF00498">
    <property type="entry name" value="FHA"/>
    <property type="match status" value="1"/>
</dbReference>
<evidence type="ECO:0000259" key="5">
    <source>
        <dbReference type="PROSITE" id="PS50006"/>
    </source>
</evidence>
<dbReference type="SUPFAM" id="SSF52113">
    <property type="entry name" value="BRCT domain"/>
    <property type="match status" value="1"/>
</dbReference>
<keyword evidence="7" id="KW-1185">Reference proteome</keyword>
<dbReference type="GO" id="GO:0005694">
    <property type="term" value="C:chromosome"/>
    <property type="evidence" value="ECO:0007669"/>
    <property type="project" value="UniProtKB-SubCell"/>
</dbReference>
<dbReference type="InterPro" id="IPR001357">
    <property type="entry name" value="BRCT_dom"/>
</dbReference>
<dbReference type="SMART" id="SM00292">
    <property type="entry name" value="BRCT"/>
    <property type="match status" value="1"/>
</dbReference>
<feature type="compositionally biased region" description="Pro residues" evidence="4">
    <location>
        <begin position="215"/>
        <end position="225"/>
    </location>
</feature>
<sequence>MSVAAYALVTQEKTHPLQVGKNVVGRSSVPVEGVSFINLESPQAAISRMQAFLDIGANGDAWISDCNSTNGTLLSIRPGPGIRLEANRYYQLSPGCRIVFGDVECTLEALSAAPSTPQAARRTPPSRPSRKTEPLGTTARAEAQQQQQQQQRHSATRRSDLPYLDENGSPSLEPGTSGDVAAPTRKAARRGGARAASGRAASAAKRTKAETPASPSAPPSPPPSIAAPHVCLSGMDGEERAAVTKRVRELKGRVVDDITKANLLVVATPPVRTPKFIIAVARGIPVVSVQYMCSEKAELADVRKNIVGLKMDQHTYTAAALEKVIYRADASPLLLGVVVNVAALSSKTKAVAAEIITSSGGEVVRAKKGGGVALTDDQLDHLYDSILRGTVHDTWPRAAA</sequence>
<evidence type="ECO:0000256" key="2">
    <source>
        <dbReference type="ARBA" id="ARBA00022454"/>
    </source>
</evidence>
<dbReference type="AlphaFoldDB" id="A0AAW0ETT3"/>
<dbReference type="SMART" id="SM00240">
    <property type="entry name" value="FHA"/>
    <property type="match status" value="1"/>
</dbReference>
<dbReference type="CDD" id="cd00027">
    <property type="entry name" value="BRCT"/>
    <property type="match status" value="1"/>
</dbReference>
<dbReference type="Proteomes" id="UP001430356">
    <property type="component" value="Unassembled WGS sequence"/>
</dbReference>
<dbReference type="PROSITE" id="PS50006">
    <property type="entry name" value="FHA_DOMAIN"/>
    <property type="match status" value="1"/>
</dbReference>
<dbReference type="InterPro" id="IPR000253">
    <property type="entry name" value="FHA_dom"/>
</dbReference>
<dbReference type="InterPro" id="IPR008984">
    <property type="entry name" value="SMAD_FHA_dom_sf"/>
</dbReference>
<evidence type="ECO:0000256" key="4">
    <source>
        <dbReference type="SAM" id="MobiDB-lite"/>
    </source>
</evidence>
<accession>A0AAW0ETT3</accession>
<organism evidence="6 7">
    <name type="scientific">Novymonas esmeraldas</name>
    <dbReference type="NCBI Taxonomy" id="1808958"/>
    <lineage>
        <taxon>Eukaryota</taxon>
        <taxon>Discoba</taxon>
        <taxon>Euglenozoa</taxon>
        <taxon>Kinetoplastea</taxon>
        <taxon>Metakinetoplastina</taxon>
        <taxon>Trypanosomatida</taxon>
        <taxon>Trypanosomatidae</taxon>
        <taxon>Novymonas</taxon>
    </lineage>
</organism>
<evidence type="ECO:0000256" key="1">
    <source>
        <dbReference type="ARBA" id="ARBA00004286"/>
    </source>
</evidence>
<dbReference type="Pfam" id="PF00533">
    <property type="entry name" value="BRCT"/>
    <property type="match status" value="1"/>
</dbReference>
<evidence type="ECO:0000313" key="6">
    <source>
        <dbReference type="EMBL" id="KAK7197109.1"/>
    </source>
</evidence>
<dbReference type="SUPFAM" id="SSF49879">
    <property type="entry name" value="SMAD/FHA domain"/>
    <property type="match status" value="1"/>
</dbReference>
<dbReference type="EMBL" id="JAECZO010000095">
    <property type="protein sequence ID" value="KAK7197109.1"/>
    <property type="molecule type" value="Genomic_DNA"/>
</dbReference>
<evidence type="ECO:0000313" key="7">
    <source>
        <dbReference type="Proteomes" id="UP001430356"/>
    </source>
</evidence>
<comment type="subcellular location">
    <subcellularLocation>
        <location evidence="1">Chromosome</location>
    </subcellularLocation>
</comment>
<feature type="compositionally biased region" description="Low complexity" evidence="4">
    <location>
        <begin position="193"/>
        <end position="204"/>
    </location>
</feature>
<feature type="region of interest" description="Disordered" evidence="4">
    <location>
        <begin position="112"/>
        <end position="229"/>
    </location>
</feature>
<keyword evidence="2" id="KW-0158">Chromosome</keyword>
<feature type="domain" description="FHA" evidence="5">
    <location>
        <begin position="22"/>
        <end position="75"/>
    </location>
</feature>
<evidence type="ECO:0000256" key="3">
    <source>
        <dbReference type="ARBA" id="ARBA00023306"/>
    </source>
</evidence>
<proteinExistence type="predicted"/>
<dbReference type="InterPro" id="IPR036420">
    <property type="entry name" value="BRCT_dom_sf"/>
</dbReference>
<reference evidence="6 7" key="1">
    <citation type="journal article" date="2021" name="MBio">
        <title>A New Model Trypanosomatid, Novymonas esmeraldas: Genomic Perception of Its 'Candidatus Pandoraea novymonadis' Endosymbiont.</title>
        <authorList>
            <person name="Zakharova A."/>
            <person name="Saura A."/>
            <person name="Butenko A."/>
            <person name="Podesvova L."/>
            <person name="Warmusova S."/>
            <person name="Kostygov A.Y."/>
            <person name="Nenarokova A."/>
            <person name="Lukes J."/>
            <person name="Opperdoes F.R."/>
            <person name="Yurchenko V."/>
        </authorList>
    </citation>
    <scope>NUCLEOTIDE SEQUENCE [LARGE SCALE GENOMIC DNA]</scope>
    <source>
        <strain evidence="6 7">E262AT.01</strain>
    </source>
</reference>
<dbReference type="Gene3D" id="2.60.200.20">
    <property type="match status" value="1"/>
</dbReference>
<gene>
    <name evidence="6" type="ORF">NESM_000656000</name>
</gene>
<dbReference type="Gene3D" id="3.40.50.10190">
    <property type="entry name" value="BRCT domain"/>
    <property type="match status" value="1"/>
</dbReference>